<feature type="compositionally biased region" description="Low complexity" evidence="1">
    <location>
        <begin position="41"/>
        <end position="56"/>
    </location>
</feature>
<keyword evidence="2" id="KW-0472">Membrane</keyword>
<feature type="signal peptide" evidence="3">
    <location>
        <begin position="1"/>
        <end position="27"/>
    </location>
</feature>
<reference evidence="5" key="2">
    <citation type="journal article" date="2018" name="BMC Genomics">
        <title>A manually annotated Actinidia chinensis var. chinensis (kiwifruit) genome highlights the challenges associated with draft genomes and gene prediction in plants.</title>
        <authorList>
            <person name="Pilkington S.M."/>
            <person name="Crowhurst R."/>
            <person name="Hilario E."/>
            <person name="Nardozza S."/>
            <person name="Fraser L."/>
            <person name="Peng Y."/>
            <person name="Gunaseelan K."/>
            <person name="Simpson R."/>
            <person name="Tahir J."/>
            <person name="Deroles S.C."/>
            <person name="Templeton K."/>
            <person name="Luo Z."/>
            <person name="Davy M."/>
            <person name="Cheng C."/>
            <person name="McNeilage M."/>
            <person name="Scaglione D."/>
            <person name="Liu Y."/>
            <person name="Zhang Q."/>
            <person name="Datson P."/>
            <person name="De Silva N."/>
            <person name="Gardiner S.E."/>
            <person name="Bassett H."/>
            <person name="Chagne D."/>
            <person name="McCallum J."/>
            <person name="Dzierzon H."/>
            <person name="Deng C."/>
            <person name="Wang Y.Y."/>
            <person name="Barron L."/>
            <person name="Manako K."/>
            <person name="Bowen J."/>
            <person name="Foster T.M."/>
            <person name="Erridge Z.A."/>
            <person name="Tiffin H."/>
            <person name="Waite C.N."/>
            <person name="Davies K.M."/>
            <person name="Grierson E.P."/>
            <person name="Laing W.A."/>
            <person name="Kirk R."/>
            <person name="Chen X."/>
            <person name="Wood M."/>
            <person name="Montefiori M."/>
            <person name="Brummell D.A."/>
            <person name="Schwinn K.E."/>
            <person name="Catanach A."/>
            <person name="Fullerton C."/>
            <person name="Li D."/>
            <person name="Meiyalaghan S."/>
            <person name="Nieuwenhuizen N."/>
            <person name="Read N."/>
            <person name="Prakash R."/>
            <person name="Hunter D."/>
            <person name="Zhang H."/>
            <person name="McKenzie M."/>
            <person name="Knabel M."/>
            <person name="Harris A."/>
            <person name="Allan A.C."/>
            <person name="Gleave A."/>
            <person name="Chen A."/>
            <person name="Janssen B.J."/>
            <person name="Plunkett B."/>
            <person name="Ampomah-Dwamena C."/>
            <person name="Voogd C."/>
            <person name="Leif D."/>
            <person name="Lafferty D."/>
            <person name="Souleyre E.J.F."/>
            <person name="Varkonyi-Gasic E."/>
            <person name="Gambi F."/>
            <person name="Hanley J."/>
            <person name="Yao J.L."/>
            <person name="Cheung J."/>
            <person name="David K.M."/>
            <person name="Warren B."/>
            <person name="Marsh K."/>
            <person name="Snowden K.C."/>
            <person name="Lin-Wang K."/>
            <person name="Brian L."/>
            <person name="Martinez-Sanchez M."/>
            <person name="Wang M."/>
            <person name="Ileperuma N."/>
            <person name="Macnee N."/>
            <person name="Campin R."/>
            <person name="McAtee P."/>
            <person name="Drummond R.S.M."/>
            <person name="Espley R.V."/>
            <person name="Ireland H.S."/>
            <person name="Wu R."/>
            <person name="Atkinson R.G."/>
            <person name="Karunairetnam S."/>
            <person name="Bulley S."/>
            <person name="Chunkath S."/>
            <person name="Hanley Z."/>
            <person name="Storey R."/>
            <person name="Thrimawithana A.H."/>
            <person name="Thomson S."/>
            <person name="David C."/>
            <person name="Testolin R."/>
            <person name="Huang H."/>
            <person name="Hellens R.P."/>
            <person name="Schaffer R.J."/>
        </authorList>
    </citation>
    <scope>NUCLEOTIDE SEQUENCE [LARGE SCALE GENOMIC DNA]</scope>
    <source>
        <strain evidence="5">cv. Red5</strain>
    </source>
</reference>
<dbReference type="PANTHER" id="PTHR37702">
    <property type="entry name" value="PROLINE-RICH FAMILY PROTEIN"/>
    <property type="match status" value="1"/>
</dbReference>
<organism evidence="4 5">
    <name type="scientific">Actinidia chinensis var. chinensis</name>
    <name type="common">Chinese soft-hair kiwi</name>
    <dbReference type="NCBI Taxonomy" id="1590841"/>
    <lineage>
        <taxon>Eukaryota</taxon>
        <taxon>Viridiplantae</taxon>
        <taxon>Streptophyta</taxon>
        <taxon>Embryophyta</taxon>
        <taxon>Tracheophyta</taxon>
        <taxon>Spermatophyta</taxon>
        <taxon>Magnoliopsida</taxon>
        <taxon>eudicotyledons</taxon>
        <taxon>Gunneridae</taxon>
        <taxon>Pentapetalae</taxon>
        <taxon>asterids</taxon>
        <taxon>Ericales</taxon>
        <taxon>Actinidiaceae</taxon>
        <taxon>Actinidia</taxon>
    </lineage>
</organism>
<name>A0A2R6PB19_ACTCC</name>
<reference evidence="4 5" key="1">
    <citation type="submission" date="2017-07" db="EMBL/GenBank/DDBJ databases">
        <title>An improved, manually edited Actinidia chinensis var. chinensis (kiwifruit) genome highlights the challenges associated with draft genomes and gene prediction in plants.</title>
        <authorList>
            <person name="Pilkington S."/>
            <person name="Crowhurst R."/>
            <person name="Hilario E."/>
            <person name="Nardozza S."/>
            <person name="Fraser L."/>
            <person name="Peng Y."/>
            <person name="Gunaseelan K."/>
            <person name="Simpson R."/>
            <person name="Tahir J."/>
            <person name="Deroles S."/>
            <person name="Templeton K."/>
            <person name="Luo Z."/>
            <person name="Davy M."/>
            <person name="Cheng C."/>
            <person name="Mcneilage M."/>
            <person name="Scaglione D."/>
            <person name="Liu Y."/>
            <person name="Zhang Q."/>
            <person name="Datson P."/>
            <person name="De Silva N."/>
            <person name="Gardiner S."/>
            <person name="Bassett H."/>
            <person name="Chagne D."/>
            <person name="Mccallum J."/>
            <person name="Dzierzon H."/>
            <person name="Deng C."/>
            <person name="Wang Y.-Y."/>
            <person name="Barron N."/>
            <person name="Manako K."/>
            <person name="Bowen J."/>
            <person name="Foster T."/>
            <person name="Erridge Z."/>
            <person name="Tiffin H."/>
            <person name="Waite C."/>
            <person name="Davies K."/>
            <person name="Grierson E."/>
            <person name="Laing W."/>
            <person name="Kirk R."/>
            <person name="Chen X."/>
            <person name="Wood M."/>
            <person name="Montefiori M."/>
            <person name="Brummell D."/>
            <person name="Schwinn K."/>
            <person name="Catanach A."/>
            <person name="Fullerton C."/>
            <person name="Li D."/>
            <person name="Meiyalaghan S."/>
            <person name="Nieuwenhuizen N."/>
            <person name="Read N."/>
            <person name="Prakash R."/>
            <person name="Hunter D."/>
            <person name="Zhang H."/>
            <person name="Mckenzie M."/>
            <person name="Knabel M."/>
            <person name="Harris A."/>
            <person name="Allan A."/>
            <person name="Chen A."/>
            <person name="Janssen B."/>
            <person name="Plunkett B."/>
            <person name="Dwamena C."/>
            <person name="Voogd C."/>
            <person name="Leif D."/>
            <person name="Lafferty D."/>
            <person name="Souleyre E."/>
            <person name="Varkonyi-Gasic E."/>
            <person name="Gambi F."/>
            <person name="Hanley J."/>
            <person name="Yao J.-L."/>
            <person name="Cheung J."/>
            <person name="David K."/>
            <person name="Warren B."/>
            <person name="Marsh K."/>
            <person name="Snowden K."/>
            <person name="Lin-Wang K."/>
            <person name="Brian L."/>
            <person name="Martinez-Sanchez M."/>
            <person name="Wang M."/>
            <person name="Ileperuma N."/>
            <person name="Macnee N."/>
            <person name="Campin R."/>
            <person name="Mcatee P."/>
            <person name="Drummond R."/>
            <person name="Espley R."/>
            <person name="Ireland H."/>
            <person name="Wu R."/>
            <person name="Atkinson R."/>
            <person name="Karunairetnam S."/>
            <person name="Bulley S."/>
            <person name="Chunkath S."/>
            <person name="Hanley Z."/>
            <person name="Storey R."/>
            <person name="Thrimawithana A."/>
            <person name="Thomson S."/>
            <person name="David C."/>
            <person name="Testolin R."/>
        </authorList>
    </citation>
    <scope>NUCLEOTIDE SEQUENCE [LARGE SCALE GENOMIC DNA]</scope>
    <source>
        <strain evidence="5">cv. Red5</strain>
        <tissue evidence="4">Young leaf</tissue>
    </source>
</reference>
<dbReference type="Gramene" id="PSR88181">
    <property type="protein sequence ID" value="PSR88181"/>
    <property type="gene ID" value="CEY00_Acc31211"/>
</dbReference>
<dbReference type="FunCoup" id="A0A2R6PB19">
    <property type="interactions" value="10"/>
</dbReference>
<evidence type="ECO:0000313" key="5">
    <source>
        <dbReference type="Proteomes" id="UP000241394"/>
    </source>
</evidence>
<feature type="transmembrane region" description="Helical" evidence="2">
    <location>
        <begin position="115"/>
        <end position="137"/>
    </location>
</feature>
<dbReference type="STRING" id="1590841.A0A2R6PB19"/>
<protein>
    <submittedName>
        <fullName evidence="4">Carboxyl-terminal-processing peptidase</fullName>
    </submittedName>
</protein>
<keyword evidence="2" id="KW-1133">Transmembrane helix</keyword>
<dbReference type="AlphaFoldDB" id="A0A2R6PB19"/>
<gene>
    <name evidence="4" type="ORF">CEY00_Acc31211</name>
</gene>
<proteinExistence type="predicted"/>
<evidence type="ECO:0000256" key="2">
    <source>
        <dbReference type="SAM" id="Phobius"/>
    </source>
</evidence>
<evidence type="ECO:0000313" key="4">
    <source>
        <dbReference type="EMBL" id="PSR88181.1"/>
    </source>
</evidence>
<accession>A0A2R6PB19</accession>
<keyword evidence="5" id="KW-1185">Reference proteome</keyword>
<dbReference type="PANTHER" id="PTHR37702:SF1">
    <property type="entry name" value="HYDROXYPROLINE-RICH GLYCOPROTEIN FAMILY PROTEIN"/>
    <property type="match status" value="1"/>
</dbReference>
<evidence type="ECO:0000256" key="1">
    <source>
        <dbReference type="SAM" id="MobiDB-lite"/>
    </source>
</evidence>
<keyword evidence="2" id="KW-0812">Transmembrane</keyword>
<keyword evidence="3" id="KW-0732">Signal</keyword>
<dbReference type="OMA" id="MNTNDHG"/>
<dbReference type="EMBL" id="NKQK01000027">
    <property type="protein sequence ID" value="PSR88181.1"/>
    <property type="molecule type" value="Genomic_DNA"/>
</dbReference>
<feature type="region of interest" description="Disordered" evidence="1">
    <location>
        <begin position="41"/>
        <end position="63"/>
    </location>
</feature>
<evidence type="ECO:0000256" key="3">
    <source>
        <dbReference type="SAM" id="SignalP"/>
    </source>
</evidence>
<dbReference type="InParanoid" id="A0A2R6PB19"/>
<dbReference type="OrthoDB" id="1742510at2759"/>
<comment type="caution">
    <text evidence="4">The sequence shown here is derived from an EMBL/GenBank/DDBJ whole genome shotgun (WGS) entry which is preliminary data.</text>
</comment>
<sequence>MAPKFNQVLSTLISLFIILNFPAPATSQDCPYLCYPPPTATGNNPPTPTATTTTTPYQAGSYPPPGFYPPPSGNLPYTPPYFGTAPPSTDPMVPWFPYYYRKPPHQSDQSSSVTFVRGSIVVTVLTYLSAFLLFSLLES</sequence>
<dbReference type="Proteomes" id="UP000241394">
    <property type="component" value="Chromosome LG27"/>
</dbReference>
<feature type="chain" id="PRO_5015363136" evidence="3">
    <location>
        <begin position="28"/>
        <end position="139"/>
    </location>
</feature>